<name>A0AAE3NPR0_9RHOB</name>
<dbReference type="HAMAP" id="MF_02066">
    <property type="entry name" value="CpoB"/>
    <property type="match status" value="1"/>
</dbReference>
<organism evidence="2 3">
    <name type="scientific">Psychromarinibacter sediminicola</name>
    <dbReference type="NCBI Taxonomy" id="3033385"/>
    <lineage>
        <taxon>Bacteria</taxon>
        <taxon>Pseudomonadati</taxon>
        <taxon>Pseudomonadota</taxon>
        <taxon>Alphaproteobacteria</taxon>
        <taxon>Rhodobacterales</taxon>
        <taxon>Paracoccaceae</taxon>
        <taxon>Psychromarinibacter</taxon>
    </lineage>
</organism>
<feature type="chain" id="PRO_5041757724" description="Cell division coordinator CpoB" evidence="1">
    <location>
        <begin position="24"/>
        <end position="285"/>
    </location>
</feature>
<keyword evidence="1" id="KW-0175">Coiled coil</keyword>
<keyword evidence="1" id="KW-0574">Periplasm</keyword>
<dbReference type="RefSeq" id="WP_275565988.1">
    <property type="nucleotide sequence ID" value="NZ_JARGYC010000006.1"/>
</dbReference>
<comment type="similarity">
    <text evidence="1">Belongs to the CpoB family.</text>
</comment>
<dbReference type="GO" id="GO:0043093">
    <property type="term" value="P:FtsZ-dependent cytokinesis"/>
    <property type="evidence" value="ECO:0007669"/>
    <property type="project" value="UniProtKB-UniRule"/>
</dbReference>
<dbReference type="NCBIfam" id="TIGR02795">
    <property type="entry name" value="tol_pal_ybgF"/>
    <property type="match status" value="1"/>
</dbReference>
<proteinExistence type="inferred from homology"/>
<keyword evidence="3" id="KW-1185">Reference proteome</keyword>
<evidence type="ECO:0000256" key="1">
    <source>
        <dbReference type="HAMAP-Rule" id="MF_02066"/>
    </source>
</evidence>
<feature type="signal peptide" evidence="1">
    <location>
        <begin position="1"/>
        <end position="23"/>
    </location>
</feature>
<gene>
    <name evidence="2" type="primary">ybgF</name>
    <name evidence="1" type="synonym">cpoB</name>
    <name evidence="2" type="ORF">P1J78_03780</name>
</gene>
<dbReference type="AlphaFoldDB" id="A0AAE3NPR0"/>
<comment type="subcellular location">
    <subcellularLocation>
        <location evidence="1">Periplasm</location>
    </subcellularLocation>
</comment>
<dbReference type="InterPro" id="IPR034706">
    <property type="entry name" value="CpoB"/>
</dbReference>
<dbReference type="SUPFAM" id="SSF48452">
    <property type="entry name" value="TPR-like"/>
    <property type="match status" value="1"/>
</dbReference>
<comment type="function">
    <text evidence="1">Mediates coordination of peptidoglycan synthesis and outer membrane constriction during cell division.</text>
</comment>
<dbReference type="InterPro" id="IPR014162">
    <property type="entry name" value="CpoB_C"/>
</dbReference>
<keyword evidence="1" id="KW-0131">Cell cycle</keyword>
<dbReference type="InterPro" id="IPR011990">
    <property type="entry name" value="TPR-like_helical_dom_sf"/>
</dbReference>
<feature type="coiled-coil region" evidence="1">
    <location>
        <begin position="31"/>
        <end position="98"/>
    </location>
</feature>
<dbReference type="Gene3D" id="1.25.40.10">
    <property type="entry name" value="Tetratricopeptide repeat domain"/>
    <property type="match status" value="1"/>
</dbReference>
<protein>
    <recommendedName>
        <fullName evidence="1">Cell division coordinator CpoB</fullName>
    </recommendedName>
</protein>
<evidence type="ECO:0000313" key="3">
    <source>
        <dbReference type="Proteomes" id="UP001220964"/>
    </source>
</evidence>
<keyword evidence="1" id="KW-0732">Signal</keyword>
<dbReference type="Pfam" id="PF13174">
    <property type="entry name" value="TPR_6"/>
    <property type="match status" value="2"/>
</dbReference>
<reference evidence="2" key="1">
    <citation type="submission" date="2023-03" db="EMBL/GenBank/DDBJ databases">
        <title>Multiphase analysis and comparison of six strains from genera Psychromarinibacter, Lutimaribacter, and Maritimibacter, including a novel species: Psychromarinibacter sediminicola sp. nov.</title>
        <authorList>
            <person name="Wang Y.-H."/>
            <person name="Ye M.-Q."/>
            <person name="Du Z.-J."/>
        </authorList>
    </citation>
    <scope>NUCLEOTIDE SEQUENCE</scope>
    <source>
        <strain evidence="2">C21-152</strain>
    </source>
</reference>
<comment type="caution">
    <text evidence="2">The sequence shown here is derived from an EMBL/GenBank/DDBJ whole genome shotgun (WGS) entry which is preliminary data.</text>
</comment>
<sequence length="285" mass="29854" precursor="true">MRGGVKALVLAVALAAPAGPVAAQSGQEQTLADIRQELSVLYVELQRLKRQLSTTGAPEVAVGGATALERMDRIEAELQRLTAEAEAMELRVNRIVEDGTNRVGDLEFRLCELEADCDIADLGETPTLGGDVAEEEIAPIEVLPPAGDDTGTGDGAEMAMGEQADFDRAKAAYDAGEYGQAAQMFRAFTETYPGGPLNAEAHFLRGEALSQSGQTAPAARAYLDAFSGRPEGPRAPQALLKLGLALNSLGQAEEGCVMLRQVGARFPGTPQAAEAATQAQTLGCQ</sequence>
<dbReference type="InterPro" id="IPR019734">
    <property type="entry name" value="TPR_rpt"/>
</dbReference>
<dbReference type="Proteomes" id="UP001220964">
    <property type="component" value="Unassembled WGS sequence"/>
</dbReference>
<evidence type="ECO:0000313" key="2">
    <source>
        <dbReference type="EMBL" id="MDF0599846.1"/>
    </source>
</evidence>
<keyword evidence="1" id="KW-0132">Cell division</keyword>
<dbReference type="EMBL" id="JARGYC010000006">
    <property type="protein sequence ID" value="MDF0599846.1"/>
    <property type="molecule type" value="Genomic_DNA"/>
</dbReference>
<dbReference type="GO" id="GO:0030288">
    <property type="term" value="C:outer membrane-bounded periplasmic space"/>
    <property type="evidence" value="ECO:0007669"/>
    <property type="project" value="UniProtKB-UniRule"/>
</dbReference>
<accession>A0AAE3NPR0</accession>